<protein>
    <submittedName>
        <fullName evidence="1">Serine/threonine protein kinase ATM</fullName>
    </submittedName>
</protein>
<reference evidence="1 2" key="1">
    <citation type="journal article" date="2018" name="Front. Plant Sci.">
        <title>Red Clover (Trifolium pratense) and Zigzag Clover (T. medium) - A Picture of Genomic Similarities and Differences.</title>
        <authorList>
            <person name="Dluhosova J."/>
            <person name="Istvanek J."/>
            <person name="Nedelnik J."/>
            <person name="Repkova J."/>
        </authorList>
    </citation>
    <scope>NUCLEOTIDE SEQUENCE [LARGE SCALE GENOMIC DNA]</scope>
    <source>
        <strain evidence="2">cv. 10/8</strain>
        <tissue evidence="1">Leaf</tissue>
    </source>
</reference>
<keyword evidence="1" id="KW-0418">Kinase</keyword>
<dbReference type="EMBL" id="LXQA010024421">
    <property type="protein sequence ID" value="MCH93214.1"/>
    <property type="molecule type" value="Genomic_DNA"/>
</dbReference>
<keyword evidence="2" id="KW-1185">Reference proteome</keyword>
<dbReference type="Proteomes" id="UP000265520">
    <property type="component" value="Unassembled WGS sequence"/>
</dbReference>
<organism evidence="1 2">
    <name type="scientific">Trifolium medium</name>
    <dbReference type="NCBI Taxonomy" id="97028"/>
    <lineage>
        <taxon>Eukaryota</taxon>
        <taxon>Viridiplantae</taxon>
        <taxon>Streptophyta</taxon>
        <taxon>Embryophyta</taxon>
        <taxon>Tracheophyta</taxon>
        <taxon>Spermatophyta</taxon>
        <taxon>Magnoliopsida</taxon>
        <taxon>eudicotyledons</taxon>
        <taxon>Gunneridae</taxon>
        <taxon>Pentapetalae</taxon>
        <taxon>rosids</taxon>
        <taxon>fabids</taxon>
        <taxon>Fabales</taxon>
        <taxon>Fabaceae</taxon>
        <taxon>Papilionoideae</taxon>
        <taxon>50 kb inversion clade</taxon>
        <taxon>NPAAA clade</taxon>
        <taxon>Hologalegina</taxon>
        <taxon>IRL clade</taxon>
        <taxon>Trifolieae</taxon>
        <taxon>Trifolium</taxon>
    </lineage>
</organism>
<sequence length="90" mass="10300">MAESPSSWEKVYWLSIDYLLVAKAAVSCGSYFTSVMYVEHWCEERFNAMTIGGPYFSDKEMLPDHIEILVSAVTRINEPDSLYGILQCHK</sequence>
<dbReference type="InterPro" id="IPR038980">
    <property type="entry name" value="ATM_plant"/>
</dbReference>
<keyword evidence="1" id="KW-0808">Transferase</keyword>
<dbReference type="PANTHER" id="PTHR37079:SF4">
    <property type="entry name" value="SERINE_THREONINE-PROTEIN KINASE ATM"/>
    <property type="match status" value="1"/>
</dbReference>
<name>A0A392N3Z4_9FABA</name>
<evidence type="ECO:0000313" key="1">
    <source>
        <dbReference type="EMBL" id="MCH93214.1"/>
    </source>
</evidence>
<dbReference type="GO" id="GO:0006974">
    <property type="term" value="P:DNA damage response"/>
    <property type="evidence" value="ECO:0007669"/>
    <property type="project" value="InterPro"/>
</dbReference>
<accession>A0A392N3Z4</accession>
<comment type="caution">
    <text evidence="1">The sequence shown here is derived from an EMBL/GenBank/DDBJ whole genome shotgun (WGS) entry which is preliminary data.</text>
</comment>
<evidence type="ECO:0000313" key="2">
    <source>
        <dbReference type="Proteomes" id="UP000265520"/>
    </source>
</evidence>
<dbReference type="PANTHER" id="PTHR37079">
    <property type="entry name" value="SERINE/THREONINE-PROTEIN KINASE ATM"/>
    <property type="match status" value="1"/>
</dbReference>
<feature type="non-terminal residue" evidence="1">
    <location>
        <position position="90"/>
    </location>
</feature>
<keyword evidence="1" id="KW-0723">Serine/threonine-protein kinase</keyword>
<dbReference type="AlphaFoldDB" id="A0A392N3Z4"/>
<dbReference type="GO" id="GO:0004674">
    <property type="term" value="F:protein serine/threonine kinase activity"/>
    <property type="evidence" value="ECO:0007669"/>
    <property type="project" value="UniProtKB-KW"/>
</dbReference>
<proteinExistence type="predicted"/>